<evidence type="ECO:0000313" key="8">
    <source>
        <dbReference type="Proteomes" id="UP000321798"/>
    </source>
</evidence>
<dbReference type="InterPro" id="IPR007829">
    <property type="entry name" value="TM2"/>
</dbReference>
<evidence type="ECO:0000313" key="7">
    <source>
        <dbReference type="EMBL" id="GEP68960.1"/>
    </source>
</evidence>
<keyword evidence="4 5" id="KW-0472">Membrane</keyword>
<dbReference type="AlphaFoldDB" id="A0A512PCM2"/>
<keyword evidence="2 5" id="KW-0812">Transmembrane</keyword>
<dbReference type="EMBL" id="BKAL01000005">
    <property type="protein sequence ID" value="GEP68960.1"/>
    <property type="molecule type" value="Genomic_DNA"/>
</dbReference>
<comment type="caution">
    <text evidence="7">The sequence shown here is derived from an EMBL/GenBank/DDBJ whole genome shotgun (WGS) entry which is preliminary data.</text>
</comment>
<dbReference type="Proteomes" id="UP000321798">
    <property type="component" value="Unassembled WGS sequence"/>
</dbReference>
<proteinExistence type="predicted"/>
<protein>
    <recommendedName>
        <fullName evidence="6">TM2 domain-containing protein</fullName>
    </recommendedName>
</protein>
<evidence type="ECO:0000256" key="4">
    <source>
        <dbReference type="ARBA" id="ARBA00023136"/>
    </source>
</evidence>
<dbReference type="RefSeq" id="WP_146952733.1">
    <property type="nucleotide sequence ID" value="NZ_BAABBJ010000003.1"/>
</dbReference>
<dbReference type="GO" id="GO:0016020">
    <property type="term" value="C:membrane"/>
    <property type="evidence" value="ECO:0007669"/>
    <property type="project" value="UniProtKB-SubCell"/>
</dbReference>
<evidence type="ECO:0000256" key="1">
    <source>
        <dbReference type="ARBA" id="ARBA00004141"/>
    </source>
</evidence>
<feature type="transmembrane region" description="Helical" evidence="5">
    <location>
        <begin position="50"/>
        <end position="76"/>
    </location>
</feature>
<dbReference type="Pfam" id="PF05154">
    <property type="entry name" value="TM2"/>
    <property type="match status" value="1"/>
</dbReference>
<comment type="subcellular location">
    <subcellularLocation>
        <location evidence="1">Membrane</location>
        <topology evidence="1">Multi-pass membrane protein</topology>
    </subcellularLocation>
</comment>
<keyword evidence="3 5" id="KW-1133">Transmembrane helix</keyword>
<evidence type="ECO:0000259" key="6">
    <source>
        <dbReference type="Pfam" id="PF05154"/>
    </source>
</evidence>
<sequence>MSDQVPAPAPVPAYGVAPEGKSRVIVGVLGILLGSLGVHNFYLGFTQKAVIQLVLSIVTFGVAGLWGFIEGIIYLVSKDPKWSVDAAGVPLV</sequence>
<evidence type="ECO:0000256" key="5">
    <source>
        <dbReference type="SAM" id="Phobius"/>
    </source>
</evidence>
<keyword evidence="8" id="KW-1185">Reference proteome</keyword>
<name>A0A512PCM2_9CELL</name>
<reference evidence="7 8" key="1">
    <citation type="submission" date="2019-07" db="EMBL/GenBank/DDBJ databases">
        <title>Whole genome shotgun sequence of Cellulomonas soli NBRC 109434.</title>
        <authorList>
            <person name="Hosoyama A."/>
            <person name="Uohara A."/>
            <person name="Ohji S."/>
            <person name="Ichikawa N."/>
        </authorList>
    </citation>
    <scope>NUCLEOTIDE SEQUENCE [LARGE SCALE GENOMIC DNA]</scope>
    <source>
        <strain evidence="7 8">NBRC 109434</strain>
    </source>
</reference>
<feature type="domain" description="TM2" evidence="6">
    <location>
        <begin position="20"/>
        <end position="72"/>
    </location>
</feature>
<evidence type="ECO:0000256" key="3">
    <source>
        <dbReference type="ARBA" id="ARBA00022989"/>
    </source>
</evidence>
<feature type="transmembrane region" description="Helical" evidence="5">
    <location>
        <begin position="24"/>
        <end position="43"/>
    </location>
</feature>
<accession>A0A512PCM2</accession>
<organism evidence="7 8">
    <name type="scientific">Cellulomonas soli</name>
    <dbReference type="NCBI Taxonomy" id="931535"/>
    <lineage>
        <taxon>Bacteria</taxon>
        <taxon>Bacillati</taxon>
        <taxon>Actinomycetota</taxon>
        <taxon>Actinomycetes</taxon>
        <taxon>Micrococcales</taxon>
        <taxon>Cellulomonadaceae</taxon>
        <taxon>Cellulomonas</taxon>
    </lineage>
</organism>
<gene>
    <name evidence="7" type="ORF">CSO01_16750</name>
</gene>
<dbReference type="OrthoDB" id="2004788at2"/>
<evidence type="ECO:0000256" key="2">
    <source>
        <dbReference type="ARBA" id="ARBA00022692"/>
    </source>
</evidence>